<dbReference type="SUPFAM" id="SSF48452">
    <property type="entry name" value="TPR-like"/>
    <property type="match status" value="1"/>
</dbReference>
<dbReference type="RefSeq" id="WP_163456010.1">
    <property type="nucleotide sequence ID" value="NZ_JAAGOH010000002.1"/>
</dbReference>
<dbReference type="GO" id="GO:0046872">
    <property type="term" value="F:metal ion binding"/>
    <property type="evidence" value="ECO:0007669"/>
    <property type="project" value="UniProtKB-KW"/>
</dbReference>
<dbReference type="Pfam" id="PF18073">
    <property type="entry name" value="Zn_ribbon_LapB"/>
    <property type="match status" value="1"/>
</dbReference>
<sequence>MDLDPRWLLIGLPLAFALGWLASRLDLRQLRGERPDDSRAYHKGLALLLNEQHDKAIDAFIEAVQRDPDSTELHFALGALFRRRGEFERSVRVHQHLLDRADLSEADHHRAQHALAQDFMKAGLLDRAEAAYQALLGSVFDTEARLALLGLYERGRDWSSARDMAGALERHGLGSFANRMAHYWCETAAEREAKGDLEGADEALIKACGVPATTARPWLQRGQFLMRRQRLPAAFEALHEMGLRMPDRLALVAGDYADLAVRTGMQALAQERLQAAYDNAPSLDLLAALCQLDGQVLKSSPRLLQHLQQNPTLSAAQLALASPWLQERGEGDAATAPLTAIGQAVGRAAKPLQRYRCACCGFEAQRHFWQCPGCLSWDSFPPRRLDEA</sequence>
<comment type="caution">
    <text evidence="4">The sequence shown here is derived from an EMBL/GenBank/DDBJ whole genome shotgun (WGS) entry which is preliminary data.</text>
</comment>
<dbReference type="InterPro" id="IPR041166">
    <property type="entry name" value="Rubredoxin_2"/>
</dbReference>
<dbReference type="Gene3D" id="1.25.40.10">
    <property type="entry name" value="Tetratricopeptide repeat domain"/>
    <property type="match status" value="1"/>
</dbReference>
<dbReference type="EMBL" id="JAAGOH010000002">
    <property type="protein sequence ID" value="NDY90164.1"/>
    <property type="molecule type" value="Genomic_DNA"/>
</dbReference>
<keyword evidence="1" id="KW-0479">Metal-binding</keyword>
<name>A0A7C9TI53_9BURK</name>
<evidence type="ECO:0000256" key="1">
    <source>
        <dbReference type="ARBA" id="ARBA00022723"/>
    </source>
</evidence>
<reference evidence="4 5" key="1">
    <citation type="submission" date="2020-02" db="EMBL/GenBank/DDBJ databases">
        <title>Ideonella bacterium strain TBM-1.</title>
        <authorList>
            <person name="Chen W.-M."/>
        </authorList>
    </citation>
    <scope>NUCLEOTIDE SEQUENCE [LARGE SCALE GENOMIC DNA]</scope>
    <source>
        <strain evidence="4 5">TBM-1</strain>
    </source>
</reference>
<feature type="domain" description="LapB rubredoxin metal binding" evidence="3">
    <location>
        <begin position="355"/>
        <end position="381"/>
    </location>
</feature>
<accession>A0A7C9TI53</accession>
<keyword evidence="5" id="KW-1185">Reference proteome</keyword>
<dbReference type="PROSITE" id="PS50005">
    <property type="entry name" value="TPR"/>
    <property type="match status" value="1"/>
</dbReference>
<keyword evidence="2" id="KW-0802">TPR repeat</keyword>
<proteinExistence type="predicted"/>
<dbReference type="InterPro" id="IPR019734">
    <property type="entry name" value="TPR_rpt"/>
</dbReference>
<protein>
    <submittedName>
        <fullName evidence="4">Lipopolysaccharide assembly protein LapB</fullName>
    </submittedName>
</protein>
<dbReference type="InterPro" id="IPR011990">
    <property type="entry name" value="TPR-like_helical_dom_sf"/>
</dbReference>
<dbReference type="AlphaFoldDB" id="A0A7C9TI53"/>
<dbReference type="Proteomes" id="UP000484255">
    <property type="component" value="Unassembled WGS sequence"/>
</dbReference>
<evidence type="ECO:0000313" key="5">
    <source>
        <dbReference type="Proteomes" id="UP000484255"/>
    </source>
</evidence>
<evidence type="ECO:0000256" key="2">
    <source>
        <dbReference type="PROSITE-ProRule" id="PRU00339"/>
    </source>
</evidence>
<organism evidence="4 5">
    <name type="scientific">Ideonella livida</name>
    <dbReference type="NCBI Taxonomy" id="2707176"/>
    <lineage>
        <taxon>Bacteria</taxon>
        <taxon>Pseudomonadati</taxon>
        <taxon>Pseudomonadota</taxon>
        <taxon>Betaproteobacteria</taxon>
        <taxon>Burkholderiales</taxon>
        <taxon>Sphaerotilaceae</taxon>
        <taxon>Ideonella</taxon>
    </lineage>
</organism>
<evidence type="ECO:0000313" key="4">
    <source>
        <dbReference type="EMBL" id="NDY90164.1"/>
    </source>
</evidence>
<gene>
    <name evidence="4" type="ORF">G3A44_03040</name>
</gene>
<evidence type="ECO:0000259" key="3">
    <source>
        <dbReference type="Pfam" id="PF18073"/>
    </source>
</evidence>
<feature type="repeat" description="TPR" evidence="2">
    <location>
        <begin position="37"/>
        <end position="70"/>
    </location>
</feature>